<protein>
    <submittedName>
        <fullName evidence="12">Sulfate/thiosulfate import ATP-binding protein CysA</fullName>
        <ecNumber evidence="12">3.6.3.25</ecNumber>
    </submittedName>
</protein>
<dbReference type="SUPFAM" id="SSF52540">
    <property type="entry name" value="P-loop containing nucleoside triphosphate hydrolases"/>
    <property type="match status" value="1"/>
</dbReference>
<dbReference type="PROSITE" id="PS00211">
    <property type="entry name" value="ABC_TRANSPORTER_1"/>
    <property type="match status" value="1"/>
</dbReference>
<feature type="transmembrane region" description="Helical" evidence="10">
    <location>
        <begin position="158"/>
        <end position="177"/>
    </location>
</feature>
<feature type="transmembrane region" description="Helical" evidence="10">
    <location>
        <begin position="29"/>
        <end position="49"/>
    </location>
</feature>
<dbReference type="InterPro" id="IPR051120">
    <property type="entry name" value="ABC_AA/LPS_Transport"/>
</dbReference>
<comment type="caution">
    <text evidence="12">The sequence shown here is derived from an EMBL/GenBank/DDBJ whole genome shotgun (WGS) entry which is preliminary data.</text>
</comment>
<keyword evidence="12" id="KW-0378">Hydrolase</keyword>
<evidence type="ECO:0000256" key="4">
    <source>
        <dbReference type="ARBA" id="ARBA00022692"/>
    </source>
</evidence>
<dbReference type="CDD" id="cd03219">
    <property type="entry name" value="ABC_Mj1267_LivG_branched"/>
    <property type="match status" value="1"/>
</dbReference>
<reference evidence="12 13" key="1">
    <citation type="submission" date="2018-01" db="EMBL/GenBank/DDBJ databases">
        <title>Saezia sanguinis gen. nov., sp. nov., in the order Burkholderiales isolated from human blood.</title>
        <authorList>
            <person name="Medina-Pascual M.J."/>
            <person name="Valdezate S."/>
            <person name="Monzon S."/>
            <person name="Cuesta I."/>
            <person name="Carrasco G."/>
            <person name="Villalon P."/>
            <person name="Saez-Nieto J.A."/>
        </authorList>
    </citation>
    <scope>NUCLEOTIDE SEQUENCE [LARGE SCALE GENOMIC DNA]</scope>
    <source>
        <strain evidence="12 13">CNM695-12</strain>
    </source>
</reference>
<dbReference type="RefSeq" id="WP_126978599.1">
    <property type="nucleotide sequence ID" value="NZ_PQSP01000002.1"/>
</dbReference>
<feature type="transmembrane region" description="Helical" evidence="10">
    <location>
        <begin position="204"/>
        <end position="224"/>
    </location>
</feature>
<keyword evidence="13" id="KW-1185">Reference proteome</keyword>
<keyword evidence="8 10" id="KW-0472">Membrane</keyword>
<dbReference type="InterPro" id="IPR017871">
    <property type="entry name" value="ABC_transporter-like_CS"/>
</dbReference>
<keyword evidence="6 12" id="KW-0067">ATP-binding</keyword>
<dbReference type="GO" id="GO:0005886">
    <property type="term" value="C:plasma membrane"/>
    <property type="evidence" value="ECO:0007669"/>
    <property type="project" value="UniProtKB-SubCell"/>
</dbReference>
<dbReference type="PANTHER" id="PTHR45772:SF2">
    <property type="entry name" value="ABC TRANSPORTER ATP-BINDING PROTEIN"/>
    <property type="match status" value="1"/>
</dbReference>
<dbReference type="EC" id="3.6.3.25" evidence="12"/>
<evidence type="ECO:0000313" key="13">
    <source>
        <dbReference type="Proteomes" id="UP000286947"/>
    </source>
</evidence>
<dbReference type="InterPro" id="IPR027417">
    <property type="entry name" value="P-loop_NTPase"/>
</dbReference>
<dbReference type="EMBL" id="PQSP01000002">
    <property type="protein sequence ID" value="RUS66930.1"/>
    <property type="molecule type" value="Genomic_DNA"/>
</dbReference>
<feature type="transmembrane region" description="Helical" evidence="10">
    <location>
        <begin position="111"/>
        <end position="128"/>
    </location>
</feature>
<evidence type="ECO:0000256" key="3">
    <source>
        <dbReference type="ARBA" id="ARBA00022475"/>
    </source>
</evidence>
<feature type="transmembrane region" description="Helical" evidence="10">
    <location>
        <begin position="290"/>
        <end position="311"/>
    </location>
</feature>
<evidence type="ECO:0000256" key="9">
    <source>
        <dbReference type="SAM" id="MobiDB-lite"/>
    </source>
</evidence>
<dbReference type="SMART" id="SM00382">
    <property type="entry name" value="AAA"/>
    <property type="match status" value="1"/>
</dbReference>
<dbReference type="GO" id="GO:0015658">
    <property type="term" value="F:branched-chain amino acid transmembrane transporter activity"/>
    <property type="evidence" value="ECO:0007669"/>
    <property type="project" value="InterPro"/>
</dbReference>
<keyword evidence="7 10" id="KW-1133">Transmembrane helix</keyword>
<evidence type="ECO:0000256" key="1">
    <source>
        <dbReference type="ARBA" id="ARBA00004651"/>
    </source>
</evidence>
<feature type="transmembrane region" description="Helical" evidence="10">
    <location>
        <begin position="86"/>
        <end position="104"/>
    </location>
</feature>
<keyword evidence="3" id="KW-1003">Cell membrane</keyword>
<evidence type="ECO:0000259" key="11">
    <source>
        <dbReference type="PROSITE" id="PS50893"/>
    </source>
</evidence>
<dbReference type="CDD" id="cd06581">
    <property type="entry name" value="TM_PBP1_LivM_like"/>
    <property type="match status" value="1"/>
</dbReference>
<sequence length="593" mass="64299">MKPHHLSAVGLVLLVICLAVPQLPVPEYWITLLNYTGIYALPVLGLVLLTGFARITTLGQAAFVGIGSYATAVLAVKFNISPWFGLLAGIALAVLIAFLIGLVTMRLSGHFLTLATLAWGLALFYLFGNMEFLGKYDGLSGLPALHVFGWELASPRQMYYLIWIVLISSMLGVRNLLNSRIGRAIHTLKGGNVLAEAMGINSQWLKMLVFILAAVLAAISGFLYAGLQRAVNPTSFGINYGIEYLFMAVIGGMGQVWGALIGAAVITILKDVLQSMLPRLIGEQANYEMVVLGIVMVLILHYSRDGVWGYISRLLPQRAQTQAPDPQSVEPLPSRRRTGDSSGPLLEVRQARKTFGELVAVNDVSFDVGPREIVGLIGPNGAGKSTLFNLVSGVLALNSGEIRFCGERIDGRSSRQIVYQGVGRTFQHVKLLPQMTVLENVAVGAHLRGHSGPLRAVLRLDRPDEKRLLAEAARQIERVGLTGAMYTQAGNLALGQQRVVEIARALAGDPTLLLLDEPAAGLRYMEKKALADLLRKLRDEGMSILLVEHDMDFVMNLTDRLVVMEYGARIASGTPQQVQQDPAVLQAYLGGMA</sequence>
<dbReference type="Pfam" id="PF00005">
    <property type="entry name" value="ABC_tran"/>
    <property type="match status" value="1"/>
</dbReference>
<name>A0A433SDW6_9BURK</name>
<feature type="domain" description="ABC transporter" evidence="11">
    <location>
        <begin position="346"/>
        <end position="591"/>
    </location>
</feature>
<dbReference type="AlphaFoldDB" id="A0A433SDW6"/>
<keyword evidence="4 10" id="KW-0812">Transmembrane</keyword>
<dbReference type="Pfam" id="PF02653">
    <property type="entry name" value="BPD_transp_2"/>
    <property type="match status" value="1"/>
</dbReference>
<evidence type="ECO:0000256" key="6">
    <source>
        <dbReference type="ARBA" id="ARBA00022840"/>
    </source>
</evidence>
<dbReference type="InterPro" id="IPR003593">
    <property type="entry name" value="AAA+_ATPase"/>
</dbReference>
<dbReference type="OrthoDB" id="5290247at2"/>
<feature type="transmembrane region" description="Helical" evidence="10">
    <location>
        <begin position="61"/>
        <end position="80"/>
    </location>
</feature>
<dbReference type="PANTHER" id="PTHR45772">
    <property type="entry name" value="CONSERVED COMPONENT OF ABC TRANSPORTER FOR NATURAL AMINO ACIDS-RELATED"/>
    <property type="match status" value="1"/>
</dbReference>
<dbReference type="InterPro" id="IPR043428">
    <property type="entry name" value="LivM-like"/>
</dbReference>
<evidence type="ECO:0000256" key="8">
    <source>
        <dbReference type="ARBA" id="ARBA00023136"/>
    </source>
</evidence>
<feature type="transmembrane region" description="Helical" evidence="10">
    <location>
        <begin position="244"/>
        <end position="269"/>
    </location>
</feature>
<keyword evidence="5" id="KW-0547">Nucleotide-binding</keyword>
<evidence type="ECO:0000256" key="2">
    <source>
        <dbReference type="ARBA" id="ARBA00022448"/>
    </source>
</evidence>
<dbReference type="GO" id="GO:0005524">
    <property type="term" value="F:ATP binding"/>
    <property type="evidence" value="ECO:0007669"/>
    <property type="project" value="UniProtKB-KW"/>
</dbReference>
<dbReference type="FunFam" id="3.40.50.300:FF:000421">
    <property type="entry name" value="Branched-chain amino acid ABC transporter ATP-binding protein"/>
    <property type="match status" value="1"/>
</dbReference>
<evidence type="ECO:0000256" key="7">
    <source>
        <dbReference type="ARBA" id="ARBA00022989"/>
    </source>
</evidence>
<keyword evidence="2" id="KW-0813">Transport</keyword>
<dbReference type="Gene3D" id="3.40.50.300">
    <property type="entry name" value="P-loop containing nucleotide triphosphate hydrolases"/>
    <property type="match status" value="1"/>
</dbReference>
<dbReference type="InterPro" id="IPR001851">
    <property type="entry name" value="ABC_transp_permease"/>
</dbReference>
<evidence type="ECO:0000313" key="12">
    <source>
        <dbReference type="EMBL" id="RUS66930.1"/>
    </source>
</evidence>
<dbReference type="InterPro" id="IPR003439">
    <property type="entry name" value="ABC_transporter-like_ATP-bd"/>
</dbReference>
<evidence type="ECO:0000256" key="10">
    <source>
        <dbReference type="SAM" id="Phobius"/>
    </source>
</evidence>
<proteinExistence type="predicted"/>
<organism evidence="12 13">
    <name type="scientific">Saezia sanguinis</name>
    <dbReference type="NCBI Taxonomy" id="1965230"/>
    <lineage>
        <taxon>Bacteria</taxon>
        <taxon>Pseudomonadati</taxon>
        <taxon>Pseudomonadota</taxon>
        <taxon>Betaproteobacteria</taxon>
        <taxon>Burkholderiales</taxon>
        <taxon>Saeziaceae</taxon>
        <taxon>Saezia</taxon>
    </lineage>
</organism>
<accession>A0A433SDW6</accession>
<dbReference type="InterPro" id="IPR032823">
    <property type="entry name" value="BCA_ABC_TP_C"/>
</dbReference>
<dbReference type="GO" id="GO:0016887">
    <property type="term" value="F:ATP hydrolysis activity"/>
    <property type="evidence" value="ECO:0007669"/>
    <property type="project" value="InterPro"/>
</dbReference>
<dbReference type="PROSITE" id="PS50893">
    <property type="entry name" value="ABC_TRANSPORTER_2"/>
    <property type="match status" value="1"/>
</dbReference>
<evidence type="ECO:0000256" key="5">
    <source>
        <dbReference type="ARBA" id="ARBA00022741"/>
    </source>
</evidence>
<gene>
    <name evidence="12" type="primary">cysA_3</name>
    <name evidence="12" type="ORF">CUZ56_00867</name>
</gene>
<comment type="subcellular location">
    <subcellularLocation>
        <location evidence="1">Cell membrane</location>
        <topology evidence="1">Multi-pass membrane protein</topology>
    </subcellularLocation>
</comment>
<dbReference type="Proteomes" id="UP000286947">
    <property type="component" value="Unassembled WGS sequence"/>
</dbReference>
<dbReference type="Pfam" id="PF12399">
    <property type="entry name" value="BCA_ABC_TP_C"/>
    <property type="match status" value="1"/>
</dbReference>
<feature type="region of interest" description="Disordered" evidence="9">
    <location>
        <begin position="319"/>
        <end position="343"/>
    </location>
</feature>